<accession>D5V4Q1</accession>
<dbReference type="SMART" id="SM00487">
    <property type="entry name" value="DEXDc"/>
    <property type="match status" value="1"/>
</dbReference>
<dbReference type="SUPFAM" id="SSF52540">
    <property type="entry name" value="P-loop containing nucleoside triphosphate hydrolases"/>
    <property type="match status" value="1"/>
</dbReference>
<evidence type="ECO:0000256" key="2">
    <source>
        <dbReference type="ARBA" id="ARBA00022801"/>
    </source>
</evidence>
<sequence>MLAITTLNIDEKLKENLISLGYETLTKIQEESLPLILEGKDVIAKAKTGSGKTAAFGIGLLNKLDVKKFKTQCLVLCPTRELADQVAVELRRIARYKHNIKILTLCGGVPSSRQTHSLTHGAHVIVGTPGRVLFHLREQNLNPESIDTLVLDEADRMLDMGFLEDIEKVISFIPKQRQTLLFSATYDENIKELSKGILVDPIFKSVDTVHTESTIREEFIKTSRKDSVLLKLFSTYKPSSVIIFCNTKIKCDELDTYLYDMGYDPLVLHSDFEQKTRDEIITLFSNKSYPILIATDVASRGLDIDDVEMVINYDMANDTNVYTHRIGRTARAGKSGVALTLYNDYDEDKVEELQVNKELVYVDEESLIDEVYKLTAEFRTIYISGGKKLKLRPADILGCLIQDNGLEKDDIGKIKILPMCSYVAIKVDAYEKKIKGQESLKIKGKFFRIFDR</sequence>
<dbReference type="GO" id="GO:0005524">
    <property type="term" value="F:ATP binding"/>
    <property type="evidence" value="ECO:0007669"/>
    <property type="project" value="UniProtKB-KW"/>
</dbReference>
<dbReference type="eggNOG" id="COG0513">
    <property type="taxonomic scope" value="Bacteria"/>
</dbReference>
<dbReference type="PANTHER" id="PTHR47959:SF1">
    <property type="entry name" value="ATP-DEPENDENT RNA HELICASE DBPA"/>
    <property type="match status" value="1"/>
</dbReference>
<proteinExistence type="inferred from homology"/>
<dbReference type="RefSeq" id="WP_013135101.1">
    <property type="nucleotide sequence ID" value="NC_014166.1"/>
</dbReference>
<dbReference type="SMART" id="SM00490">
    <property type="entry name" value="HELICc"/>
    <property type="match status" value="1"/>
</dbReference>
<name>D5V4Q1_ARCNC</name>
<dbReference type="InterPro" id="IPR014001">
    <property type="entry name" value="Helicase_ATP-bd"/>
</dbReference>
<dbReference type="PROSITE" id="PS51192">
    <property type="entry name" value="HELICASE_ATP_BIND_1"/>
    <property type="match status" value="1"/>
</dbReference>
<protein>
    <submittedName>
        <fullName evidence="9">DEAD/DEAH box helicase domain protein</fullName>
    </submittedName>
</protein>
<dbReference type="InterPro" id="IPR011545">
    <property type="entry name" value="DEAD/DEAH_box_helicase_dom"/>
</dbReference>
<dbReference type="OrthoDB" id="9805696at2"/>
<dbReference type="STRING" id="572480.Arnit_1298"/>
<dbReference type="InterPro" id="IPR000629">
    <property type="entry name" value="RNA-helicase_DEAD-box_CS"/>
</dbReference>
<keyword evidence="1 6" id="KW-0547">Nucleotide-binding</keyword>
<keyword evidence="10" id="KW-1185">Reference proteome</keyword>
<dbReference type="GO" id="GO:0005829">
    <property type="term" value="C:cytosol"/>
    <property type="evidence" value="ECO:0007669"/>
    <property type="project" value="TreeGrafter"/>
</dbReference>
<dbReference type="Gene3D" id="3.40.50.300">
    <property type="entry name" value="P-loop containing nucleotide triphosphate hydrolases"/>
    <property type="match status" value="2"/>
</dbReference>
<evidence type="ECO:0000256" key="6">
    <source>
        <dbReference type="RuleBase" id="RU000492"/>
    </source>
</evidence>
<dbReference type="PANTHER" id="PTHR47959">
    <property type="entry name" value="ATP-DEPENDENT RNA HELICASE RHLE-RELATED"/>
    <property type="match status" value="1"/>
</dbReference>
<dbReference type="InterPro" id="IPR005580">
    <property type="entry name" value="DbpA/CsdA_RNA-bd_dom"/>
</dbReference>
<feature type="domain" description="Helicase C-terminal" evidence="8">
    <location>
        <begin position="214"/>
        <end position="379"/>
    </location>
</feature>
<dbReference type="InterPro" id="IPR001650">
    <property type="entry name" value="Helicase_C-like"/>
</dbReference>
<dbReference type="PROSITE" id="PS00039">
    <property type="entry name" value="DEAD_ATP_HELICASE"/>
    <property type="match status" value="1"/>
</dbReference>
<dbReference type="GO" id="GO:0003676">
    <property type="term" value="F:nucleic acid binding"/>
    <property type="evidence" value="ECO:0007669"/>
    <property type="project" value="InterPro"/>
</dbReference>
<dbReference type="HOGENOM" id="CLU_003041_1_3_7"/>
<evidence type="ECO:0000313" key="10">
    <source>
        <dbReference type="Proteomes" id="UP000000939"/>
    </source>
</evidence>
<keyword evidence="4 6" id="KW-0067">ATP-binding</keyword>
<organism evidence="9 10">
    <name type="scientific">Arcobacter nitrofigilis (strain ATCC 33309 / DSM 7299 / CCUG 15893 / LMG 7604 / NCTC 12251 / CI)</name>
    <name type="common">Campylobacter nitrofigilis</name>
    <dbReference type="NCBI Taxonomy" id="572480"/>
    <lineage>
        <taxon>Bacteria</taxon>
        <taxon>Pseudomonadati</taxon>
        <taxon>Campylobacterota</taxon>
        <taxon>Epsilonproteobacteria</taxon>
        <taxon>Campylobacterales</taxon>
        <taxon>Arcobacteraceae</taxon>
        <taxon>Arcobacter</taxon>
    </lineage>
</organism>
<keyword evidence="3 6" id="KW-0347">Helicase</keyword>
<dbReference type="Pfam" id="PF03880">
    <property type="entry name" value="DbpA"/>
    <property type="match status" value="1"/>
</dbReference>
<dbReference type="CDD" id="cd18787">
    <property type="entry name" value="SF2_C_DEAD"/>
    <property type="match status" value="1"/>
</dbReference>
<evidence type="ECO:0000313" key="9">
    <source>
        <dbReference type="EMBL" id="ADG92956.1"/>
    </source>
</evidence>
<evidence type="ECO:0000256" key="5">
    <source>
        <dbReference type="ARBA" id="ARBA00038437"/>
    </source>
</evidence>
<dbReference type="CDD" id="cd00268">
    <property type="entry name" value="DEADc"/>
    <property type="match status" value="1"/>
</dbReference>
<feature type="domain" description="Helicase ATP-binding" evidence="7">
    <location>
        <begin position="33"/>
        <end position="204"/>
    </location>
</feature>
<dbReference type="NCBIfam" id="NF008744">
    <property type="entry name" value="PRK11776.1"/>
    <property type="match status" value="1"/>
</dbReference>
<dbReference type="GO" id="GO:0003724">
    <property type="term" value="F:RNA helicase activity"/>
    <property type="evidence" value="ECO:0007669"/>
    <property type="project" value="UniProtKB-ARBA"/>
</dbReference>
<dbReference type="InterPro" id="IPR027417">
    <property type="entry name" value="P-loop_NTPase"/>
</dbReference>
<reference evidence="9 10" key="1">
    <citation type="journal article" date="2010" name="Stand. Genomic Sci.">
        <title>Complete genome sequence of Arcobacter nitrofigilis type strain (CI).</title>
        <authorList>
            <person name="Pati A."/>
            <person name="Gronow S."/>
            <person name="Lapidus A."/>
            <person name="Copeland A."/>
            <person name="Glavina Del Rio T."/>
            <person name="Nolan M."/>
            <person name="Lucas S."/>
            <person name="Tice H."/>
            <person name="Cheng J.F."/>
            <person name="Han C."/>
            <person name="Chertkov O."/>
            <person name="Bruce D."/>
            <person name="Tapia R."/>
            <person name="Goodwin L."/>
            <person name="Pitluck S."/>
            <person name="Liolios K."/>
            <person name="Ivanova N."/>
            <person name="Mavromatis K."/>
            <person name="Chen A."/>
            <person name="Palaniappan K."/>
            <person name="Land M."/>
            <person name="Hauser L."/>
            <person name="Chang Y.J."/>
            <person name="Jeffries C.D."/>
            <person name="Detter J.C."/>
            <person name="Rohde M."/>
            <person name="Goker M."/>
            <person name="Bristow J."/>
            <person name="Eisen J.A."/>
            <person name="Markowitz V."/>
            <person name="Hugenholtz P."/>
            <person name="Klenk H.P."/>
            <person name="Kyrpides N.C."/>
        </authorList>
    </citation>
    <scope>NUCLEOTIDE SEQUENCE [LARGE SCALE GENOMIC DNA]</scope>
    <source>
        <strain evidence="10">ATCC 33309 / DSM 7299 / CCUG 15893 / LMG 7604 / NCTC 12251 / CI</strain>
    </source>
</reference>
<dbReference type="InterPro" id="IPR012677">
    <property type="entry name" value="Nucleotide-bd_a/b_plait_sf"/>
</dbReference>
<comment type="similarity">
    <text evidence="5 6">Belongs to the DEAD box helicase family.</text>
</comment>
<gene>
    <name evidence="9" type="ordered locus">Arnit_1298</name>
</gene>
<evidence type="ECO:0000256" key="1">
    <source>
        <dbReference type="ARBA" id="ARBA00022741"/>
    </source>
</evidence>
<dbReference type="InterPro" id="IPR050079">
    <property type="entry name" value="DEAD_box_RNA_helicase"/>
</dbReference>
<evidence type="ECO:0000259" key="8">
    <source>
        <dbReference type="PROSITE" id="PS51194"/>
    </source>
</evidence>
<evidence type="ECO:0000259" key="7">
    <source>
        <dbReference type="PROSITE" id="PS51192"/>
    </source>
</evidence>
<dbReference type="GO" id="GO:0016787">
    <property type="term" value="F:hydrolase activity"/>
    <property type="evidence" value="ECO:0007669"/>
    <property type="project" value="UniProtKB-KW"/>
</dbReference>
<dbReference type="Gene3D" id="3.30.70.330">
    <property type="match status" value="1"/>
</dbReference>
<evidence type="ECO:0000256" key="3">
    <source>
        <dbReference type="ARBA" id="ARBA00022806"/>
    </source>
</evidence>
<dbReference type="KEGG" id="ant:Arnit_1298"/>
<dbReference type="Pfam" id="PF00271">
    <property type="entry name" value="Helicase_C"/>
    <property type="match status" value="1"/>
</dbReference>
<dbReference type="Pfam" id="PF00270">
    <property type="entry name" value="DEAD"/>
    <property type="match status" value="1"/>
</dbReference>
<evidence type="ECO:0000256" key="4">
    <source>
        <dbReference type="ARBA" id="ARBA00022840"/>
    </source>
</evidence>
<dbReference type="InterPro" id="IPR044742">
    <property type="entry name" value="DEAD/DEAH_RhlB"/>
</dbReference>
<dbReference type="EMBL" id="CP001999">
    <property type="protein sequence ID" value="ADG92956.1"/>
    <property type="molecule type" value="Genomic_DNA"/>
</dbReference>
<dbReference type="PROSITE" id="PS51194">
    <property type="entry name" value="HELICASE_CTER"/>
    <property type="match status" value="1"/>
</dbReference>
<dbReference type="Proteomes" id="UP000000939">
    <property type="component" value="Chromosome"/>
</dbReference>
<keyword evidence="2 6" id="KW-0378">Hydrolase</keyword>
<dbReference type="AlphaFoldDB" id="D5V4Q1"/>